<reference evidence="3 4" key="1">
    <citation type="submission" date="2016-03" db="EMBL/GenBank/DDBJ databases">
        <title>Acetic acid bacteria sequencing.</title>
        <authorList>
            <person name="Brandt J."/>
            <person name="Jakob F."/>
            <person name="Vogel R.F."/>
        </authorList>
    </citation>
    <scope>NUCLEOTIDE SEQUENCE [LARGE SCALE GENOMIC DNA]</scope>
    <source>
        <strain evidence="3 4">TMW2.1153</strain>
    </source>
</reference>
<evidence type="ECO:0000313" key="3">
    <source>
        <dbReference type="EMBL" id="AQS84093.1"/>
    </source>
</evidence>
<dbReference type="Proteomes" id="UP000188937">
    <property type="component" value="Chromosome"/>
</dbReference>
<dbReference type="EMBL" id="CP014692">
    <property type="protein sequence ID" value="AQS84093.1"/>
    <property type="molecule type" value="Genomic_DNA"/>
</dbReference>
<sequence length="242" mass="24505">MRHLFRLAVIAAVSAAALSASPVLAASSSAGSGPVSVYDLSVLPAFSGTVAQYIPSAGGGVTGLLLSDGTQVLVSQDLSWDLPKIVKQGEKITGTGLKGKTLPIIHAFSLNGPRGSRSEDVGITLPQHSPEMITGPDIVVHGEVACPLYSIQGVLIGAILKDHTVVRVPIRDASKISAWLAPGATLYAAGPGATGVYGTALNAHQIGPDAQQLISVTADDLPPAGPPPGSAGYDVIKSAETH</sequence>
<proteinExistence type="predicted"/>
<organism evidence="3 4">
    <name type="scientific">Acetobacter aceti</name>
    <dbReference type="NCBI Taxonomy" id="435"/>
    <lineage>
        <taxon>Bacteria</taxon>
        <taxon>Pseudomonadati</taxon>
        <taxon>Pseudomonadota</taxon>
        <taxon>Alphaproteobacteria</taxon>
        <taxon>Acetobacterales</taxon>
        <taxon>Acetobacteraceae</taxon>
        <taxon>Acetobacter</taxon>
        <taxon>Acetobacter subgen. Acetobacter</taxon>
    </lineage>
</organism>
<protein>
    <recommendedName>
        <fullName evidence="5">Secreted protein</fullName>
    </recommendedName>
</protein>
<name>A0A1U9KE56_ACEAC</name>
<feature type="region of interest" description="Disordered" evidence="1">
    <location>
        <begin position="219"/>
        <end position="242"/>
    </location>
</feature>
<evidence type="ECO:0000256" key="1">
    <source>
        <dbReference type="SAM" id="MobiDB-lite"/>
    </source>
</evidence>
<feature type="chain" id="PRO_5012866354" description="Secreted protein" evidence="2">
    <location>
        <begin position="26"/>
        <end position="242"/>
    </location>
</feature>
<keyword evidence="2" id="KW-0732">Signal</keyword>
<dbReference type="OrthoDB" id="481082at2"/>
<evidence type="ECO:0000256" key="2">
    <source>
        <dbReference type="SAM" id="SignalP"/>
    </source>
</evidence>
<dbReference type="AlphaFoldDB" id="A0A1U9KE56"/>
<evidence type="ECO:0000313" key="4">
    <source>
        <dbReference type="Proteomes" id="UP000188937"/>
    </source>
</evidence>
<feature type="signal peptide" evidence="2">
    <location>
        <begin position="1"/>
        <end position="25"/>
    </location>
</feature>
<evidence type="ECO:0008006" key="5">
    <source>
        <dbReference type="Google" id="ProtNLM"/>
    </source>
</evidence>
<gene>
    <name evidence="3" type="ORF">A0U92_04160</name>
</gene>
<keyword evidence="4" id="KW-1185">Reference proteome</keyword>
<dbReference type="KEGG" id="aace:A0U92_04160"/>
<accession>A0A1U9KE56</accession>
<dbReference type="RefSeq" id="WP_077812131.1">
    <property type="nucleotide sequence ID" value="NZ_CP014692.1"/>
</dbReference>